<dbReference type="Gene3D" id="3.20.20.450">
    <property type="entry name" value="EAL domain"/>
    <property type="match status" value="1"/>
</dbReference>
<dbReference type="SUPFAM" id="SSF55073">
    <property type="entry name" value="Nucleotide cyclase"/>
    <property type="match status" value="1"/>
</dbReference>
<feature type="transmembrane region" description="Helical" evidence="1">
    <location>
        <begin position="187"/>
        <end position="206"/>
    </location>
</feature>
<dbReference type="Gene3D" id="3.30.70.270">
    <property type="match status" value="1"/>
</dbReference>
<dbReference type="InterPro" id="IPR052155">
    <property type="entry name" value="Biofilm_reg_signaling"/>
</dbReference>
<dbReference type="AlphaFoldDB" id="A0A934NN09"/>
<keyword evidence="1" id="KW-0472">Membrane</keyword>
<keyword evidence="1" id="KW-0812">Transmembrane</keyword>
<accession>A0A934NN09</accession>
<dbReference type="InterPro" id="IPR035919">
    <property type="entry name" value="EAL_sf"/>
</dbReference>
<dbReference type="PANTHER" id="PTHR44757:SF2">
    <property type="entry name" value="BIOFILM ARCHITECTURE MAINTENANCE PROTEIN MBAA"/>
    <property type="match status" value="1"/>
</dbReference>
<dbReference type="Proteomes" id="UP000655868">
    <property type="component" value="Unassembled WGS sequence"/>
</dbReference>
<protein>
    <submittedName>
        <fullName evidence="5">EAL domain-containing protein</fullName>
    </submittedName>
</protein>
<reference evidence="5" key="1">
    <citation type="submission" date="2020-12" db="EMBL/GenBank/DDBJ databases">
        <title>Antrihabitans popcorni sp. nov. and Antrihabitans auranticaus sp. nov., isolated from a larva cave.</title>
        <authorList>
            <person name="Lee S.D."/>
            <person name="Kim I.S."/>
        </authorList>
    </citation>
    <scope>NUCLEOTIDE SEQUENCE</scope>
    <source>
        <strain evidence="5">YC3-6</strain>
    </source>
</reference>
<feature type="domain" description="GGDEF" evidence="4">
    <location>
        <begin position="346"/>
        <end position="479"/>
    </location>
</feature>
<dbReference type="CDD" id="cd01948">
    <property type="entry name" value="EAL"/>
    <property type="match status" value="1"/>
</dbReference>
<feature type="transmembrane region" description="Helical" evidence="1">
    <location>
        <begin position="60"/>
        <end position="79"/>
    </location>
</feature>
<sequence length="749" mass="80219">MSTRRPSAPAWLFLAGSVVAATAVLLLPAPANQAPLATTAILSTVAIVVGIYRHKPHLPAPWWLIAAANTVSTTGGMLLGRAADHYPGVALVPQLIMLLAGPLTAAAALVWLRTYSKNTARTVAIDSALVGVGALMAAWVLLLSPAVGAGSSLEDPRFAAGVQLVVDAFVVAMIAHVAFTAARGNRAFVLIGSATILLLASDVIYATDAIRASGDGRYFMIAATLSYGCFGAAALNPGMAKIGSVESSAPDRPHPRFVVVAVACVLASAIPATRPPFGITDQIVRAVILVTLIAGVLWRSERAVRTIAHKESDARHRATHDELTGLSNRAWLYASHRRHGVGAPARPTSLLFMDLDNFKLVNDSYGHRTGDELIVAAAERLEDVVGAIGIVHRHGGDEFVVTTHADRLATIALAEQILAAFSKPFELSQVRVTLSTSIGISQSSLHGEPADLDDLIREADSAMYHAKSKGAGSYAIFDDQLRERAMQKLQVTSALRDALNNREFELHYQPIVDATTERTATYEALLRWRHKGMLRTPGYFIEVAESSDIIIEIGAWAINSACEQLARFWQETADRPAVSVNLSARQLRDESFVDVVAAALAKNELPPSALWLELTETALIDDHDVALTILNSLSSMGVTICLDDFGIGYSALSNLNKYPIDIVKIDKSFIATLGSDSTQNAKDRVLVNSIEAMSNALGLVTVAEGVESTDQRQQVRNIGCRYAQGWLYGLPQPRFAPAATTESIDDLTH</sequence>
<name>A0A934NN09_9NOCA</name>
<keyword evidence="2" id="KW-0732">Signal</keyword>
<dbReference type="InterPro" id="IPR043128">
    <property type="entry name" value="Rev_trsase/Diguanyl_cyclase"/>
</dbReference>
<feature type="transmembrane region" description="Helical" evidence="1">
    <location>
        <begin position="257"/>
        <end position="277"/>
    </location>
</feature>
<feature type="transmembrane region" description="Helical" evidence="1">
    <location>
        <begin position="36"/>
        <end position="53"/>
    </location>
</feature>
<keyword evidence="1" id="KW-1133">Transmembrane helix</keyword>
<dbReference type="Pfam" id="PF00563">
    <property type="entry name" value="EAL"/>
    <property type="match status" value="1"/>
</dbReference>
<feature type="domain" description="EAL" evidence="3">
    <location>
        <begin position="488"/>
        <end position="745"/>
    </location>
</feature>
<evidence type="ECO:0000259" key="3">
    <source>
        <dbReference type="PROSITE" id="PS50883"/>
    </source>
</evidence>
<evidence type="ECO:0000256" key="2">
    <source>
        <dbReference type="SAM" id="SignalP"/>
    </source>
</evidence>
<evidence type="ECO:0000313" key="5">
    <source>
        <dbReference type="EMBL" id="MBJ8338246.1"/>
    </source>
</evidence>
<dbReference type="PANTHER" id="PTHR44757">
    <property type="entry name" value="DIGUANYLATE CYCLASE DGCP"/>
    <property type="match status" value="1"/>
</dbReference>
<dbReference type="SUPFAM" id="SSF141868">
    <property type="entry name" value="EAL domain-like"/>
    <property type="match status" value="1"/>
</dbReference>
<dbReference type="InterPro" id="IPR001633">
    <property type="entry name" value="EAL_dom"/>
</dbReference>
<comment type="caution">
    <text evidence="5">The sequence shown here is derived from an EMBL/GenBank/DDBJ whole genome shotgun (WGS) entry which is preliminary data.</text>
</comment>
<dbReference type="InterPro" id="IPR029787">
    <property type="entry name" value="Nucleotide_cyclase"/>
</dbReference>
<dbReference type="Pfam" id="PF00990">
    <property type="entry name" value="GGDEF"/>
    <property type="match status" value="1"/>
</dbReference>
<dbReference type="PROSITE" id="PS50883">
    <property type="entry name" value="EAL"/>
    <property type="match status" value="1"/>
</dbReference>
<dbReference type="EMBL" id="JAEMNV010000002">
    <property type="protein sequence ID" value="MBJ8338246.1"/>
    <property type="molecule type" value="Genomic_DNA"/>
</dbReference>
<dbReference type="InterPro" id="IPR000160">
    <property type="entry name" value="GGDEF_dom"/>
</dbReference>
<organism evidence="5 6">
    <name type="scientific">Antrihabitans stalagmiti</name>
    <dbReference type="NCBI Taxonomy" id="2799499"/>
    <lineage>
        <taxon>Bacteria</taxon>
        <taxon>Bacillati</taxon>
        <taxon>Actinomycetota</taxon>
        <taxon>Actinomycetes</taxon>
        <taxon>Mycobacteriales</taxon>
        <taxon>Nocardiaceae</taxon>
        <taxon>Antrihabitans</taxon>
    </lineage>
</organism>
<keyword evidence="6" id="KW-1185">Reference proteome</keyword>
<feature type="transmembrane region" description="Helical" evidence="1">
    <location>
        <begin position="124"/>
        <end position="146"/>
    </location>
</feature>
<dbReference type="SMART" id="SM00267">
    <property type="entry name" value="GGDEF"/>
    <property type="match status" value="1"/>
</dbReference>
<feature type="transmembrane region" description="Helical" evidence="1">
    <location>
        <begin position="91"/>
        <end position="112"/>
    </location>
</feature>
<proteinExistence type="predicted"/>
<evidence type="ECO:0000256" key="1">
    <source>
        <dbReference type="SAM" id="Phobius"/>
    </source>
</evidence>
<dbReference type="NCBIfam" id="TIGR00254">
    <property type="entry name" value="GGDEF"/>
    <property type="match status" value="1"/>
</dbReference>
<dbReference type="PROSITE" id="PS50887">
    <property type="entry name" value="GGDEF"/>
    <property type="match status" value="1"/>
</dbReference>
<dbReference type="SMART" id="SM00052">
    <property type="entry name" value="EAL"/>
    <property type="match status" value="1"/>
</dbReference>
<dbReference type="CDD" id="cd01949">
    <property type="entry name" value="GGDEF"/>
    <property type="match status" value="1"/>
</dbReference>
<feature type="chain" id="PRO_5039175090" evidence="2">
    <location>
        <begin position="21"/>
        <end position="749"/>
    </location>
</feature>
<evidence type="ECO:0000313" key="6">
    <source>
        <dbReference type="Proteomes" id="UP000655868"/>
    </source>
</evidence>
<feature type="transmembrane region" description="Helical" evidence="1">
    <location>
        <begin position="158"/>
        <end position="180"/>
    </location>
</feature>
<dbReference type="RefSeq" id="WP_199702965.1">
    <property type="nucleotide sequence ID" value="NZ_JAEMNV010000002.1"/>
</dbReference>
<feature type="transmembrane region" description="Helical" evidence="1">
    <location>
        <begin position="218"/>
        <end position="236"/>
    </location>
</feature>
<gene>
    <name evidence="5" type="ORF">JGU71_05050</name>
</gene>
<feature type="signal peptide" evidence="2">
    <location>
        <begin position="1"/>
        <end position="20"/>
    </location>
</feature>
<evidence type="ECO:0000259" key="4">
    <source>
        <dbReference type="PROSITE" id="PS50887"/>
    </source>
</evidence>